<evidence type="ECO:0000256" key="2">
    <source>
        <dbReference type="ARBA" id="ARBA00006464"/>
    </source>
</evidence>
<evidence type="ECO:0000256" key="4">
    <source>
        <dbReference type="ARBA" id="ARBA00022692"/>
    </source>
</evidence>
<evidence type="ECO:0000256" key="3">
    <source>
        <dbReference type="ARBA" id="ARBA00022679"/>
    </source>
</evidence>
<keyword evidence="3 9" id="KW-0808">Transferase</keyword>
<keyword evidence="4 7" id="KW-0812">Transmembrane</keyword>
<keyword evidence="5 7" id="KW-1133">Transmembrane helix</keyword>
<evidence type="ECO:0000259" key="8">
    <source>
        <dbReference type="Pfam" id="PF02397"/>
    </source>
</evidence>
<feature type="transmembrane region" description="Helical" evidence="7">
    <location>
        <begin position="102"/>
        <end position="122"/>
    </location>
</feature>
<feature type="transmembrane region" description="Helical" evidence="7">
    <location>
        <begin position="128"/>
        <end position="147"/>
    </location>
</feature>
<feature type="transmembrane region" description="Helical" evidence="7">
    <location>
        <begin position="307"/>
        <end position="327"/>
    </location>
</feature>
<proteinExistence type="inferred from homology"/>
<name>A0A652YSE7_NOCGL</name>
<evidence type="ECO:0000256" key="6">
    <source>
        <dbReference type="ARBA" id="ARBA00023136"/>
    </source>
</evidence>
<dbReference type="GO" id="GO:0016020">
    <property type="term" value="C:membrane"/>
    <property type="evidence" value="ECO:0007669"/>
    <property type="project" value="UniProtKB-SubCell"/>
</dbReference>
<dbReference type="EMBL" id="VNIQ01000002">
    <property type="protein sequence ID" value="TYQ06049.1"/>
    <property type="molecule type" value="Genomic_DNA"/>
</dbReference>
<comment type="subcellular location">
    <subcellularLocation>
        <location evidence="1">Membrane</location>
        <topology evidence="1">Multi-pass membrane protein</topology>
    </subcellularLocation>
</comment>
<dbReference type="PANTHER" id="PTHR30576">
    <property type="entry name" value="COLANIC BIOSYNTHESIS UDP-GLUCOSE LIPID CARRIER TRANSFERASE"/>
    <property type="match status" value="1"/>
</dbReference>
<evidence type="ECO:0000256" key="7">
    <source>
        <dbReference type="SAM" id="Phobius"/>
    </source>
</evidence>
<gene>
    <name evidence="9" type="ORF">FNL38_102179</name>
</gene>
<dbReference type="GO" id="GO:0016780">
    <property type="term" value="F:phosphotransferase activity, for other substituted phosphate groups"/>
    <property type="evidence" value="ECO:0007669"/>
    <property type="project" value="TreeGrafter"/>
</dbReference>
<feature type="transmembrane region" description="Helical" evidence="7">
    <location>
        <begin position="34"/>
        <end position="55"/>
    </location>
</feature>
<dbReference type="InterPro" id="IPR017475">
    <property type="entry name" value="EPS_sugar_tfrase"/>
</dbReference>
<comment type="similarity">
    <text evidence="2">Belongs to the bacterial sugar transferase family.</text>
</comment>
<evidence type="ECO:0000313" key="9">
    <source>
        <dbReference type="EMBL" id="TYQ06049.1"/>
    </source>
</evidence>
<keyword evidence="6 7" id="KW-0472">Membrane</keyword>
<dbReference type="Pfam" id="PF02397">
    <property type="entry name" value="Bac_transf"/>
    <property type="match status" value="1"/>
</dbReference>
<dbReference type="NCBIfam" id="TIGR03025">
    <property type="entry name" value="EPS_sugtrans"/>
    <property type="match status" value="1"/>
</dbReference>
<evidence type="ECO:0000256" key="5">
    <source>
        <dbReference type="ARBA" id="ARBA00022989"/>
    </source>
</evidence>
<evidence type="ECO:0000256" key="1">
    <source>
        <dbReference type="ARBA" id="ARBA00004141"/>
    </source>
</evidence>
<dbReference type="InterPro" id="IPR003362">
    <property type="entry name" value="Bact_transf"/>
</dbReference>
<protein>
    <submittedName>
        <fullName evidence="9">Exopolysaccharide biosynthesis polyprenyl glycosylphosphotransferase</fullName>
    </submittedName>
</protein>
<feature type="transmembrane region" description="Helical" evidence="7">
    <location>
        <begin position="61"/>
        <end position="81"/>
    </location>
</feature>
<sequence>MIMSVHAEVGIQPTTRRADAELRTDWRREYGRRIAITDTVIVTLVIALAQVGSMWPNPIEWLTPLKVVASIALGVLWMTVLARGRSRHQAMLGDGRDEYERVVLATGQVFGLGALAGILLGIEIARSYLMIALPLGLVALILGRYLWRRRIQGKRSAGLCRNSVLLVGGHASVVATTRSFVRESGAGYDVVGVCIPRRSTALDDHIVVDGARVPVLGNEFEVIEAMRASNADTVIVTGTEDLGQVGIRKLMWDLEAEGIDLVVSPVIADVSMARLMIRPVAGIPLMHVARPRYEGANGWASGAFDKAFSAVMLLLVAPVMVAAALAVKITSKGTVFYKAERIGLNGKPFPMYKFRTMVAGADQQVVDLMGDNEGAGGVLFKMREDPRITPIGKILRRLSIDELPQFFNVIRGEMSVVGPRPPLRREVEMYDDEVSRRLFVKPGITGLWQVSGRSDLSWEESVRLDSSYVENWSVVQDLSIIARTVSAVVRSDGAY</sequence>
<organism evidence="9">
    <name type="scientific">Nocardia globerula</name>
    <dbReference type="NCBI Taxonomy" id="1818"/>
    <lineage>
        <taxon>Bacteria</taxon>
        <taxon>Bacillati</taxon>
        <taxon>Actinomycetota</taxon>
        <taxon>Actinomycetes</taxon>
        <taxon>Mycobacteriales</taxon>
        <taxon>Nocardiaceae</taxon>
        <taxon>Nocardia</taxon>
    </lineage>
</organism>
<dbReference type="PANTHER" id="PTHR30576:SF10">
    <property type="entry name" value="SLL5057 PROTEIN"/>
    <property type="match status" value="1"/>
</dbReference>
<dbReference type="Pfam" id="PF13727">
    <property type="entry name" value="CoA_binding_3"/>
    <property type="match status" value="1"/>
</dbReference>
<feature type="domain" description="Bacterial sugar transferase" evidence="8">
    <location>
        <begin position="303"/>
        <end position="489"/>
    </location>
</feature>
<comment type="caution">
    <text evidence="9">The sequence shown here is derived from an EMBL/GenBank/DDBJ whole genome shotgun (WGS) entry which is preliminary data.</text>
</comment>
<reference evidence="9" key="1">
    <citation type="submission" date="2019-07" db="EMBL/GenBank/DDBJ databases">
        <title>Genomic Encyclopedia of Type Strains, Phase IV (KMG-IV): sequencing the most valuable type-strain genomes for metagenomic binning, comparative biology and taxonomic classification.</title>
        <authorList>
            <person name="Goeker M."/>
        </authorList>
    </citation>
    <scope>NUCLEOTIDE SEQUENCE</scope>
    <source>
        <strain evidence="9">DSM 44596</strain>
    </source>
</reference>
<accession>A0A652YSE7</accession>
<dbReference type="AlphaFoldDB" id="A0A652YSE7"/>